<dbReference type="Pfam" id="PF02606">
    <property type="entry name" value="LpxK"/>
    <property type="match status" value="1"/>
</dbReference>
<proteinExistence type="inferred from homology"/>
<reference evidence="14 15" key="1">
    <citation type="submission" date="2019-02" db="EMBL/GenBank/DDBJ databases">
        <title>Deep-cultivation of Planctomycetes and their phenomic and genomic characterization uncovers novel biology.</title>
        <authorList>
            <person name="Wiegand S."/>
            <person name="Jogler M."/>
            <person name="Boedeker C."/>
            <person name="Pinto D."/>
            <person name="Vollmers J."/>
            <person name="Rivas-Marin E."/>
            <person name="Kohn T."/>
            <person name="Peeters S.H."/>
            <person name="Heuer A."/>
            <person name="Rast P."/>
            <person name="Oberbeckmann S."/>
            <person name="Bunk B."/>
            <person name="Jeske O."/>
            <person name="Meyerdierks A."/>
            <person name="Storesund J.E."/>
            <person name="Kallscheuer N."/>
            <person name="Luecker S."/>
            <person name="Lage O.M."/>
            <person name="Pohl T."/>
            <person name="Merkel B.J."/>
            <person name="Hornburger P."/>
            <person name="Mueller R.-W."/>
            <person name="Bruemmer F."/>
            <person name="Labrenz M."/>
            <person name="Spormann A.M."/>
            <person name="Op Den Camp H."/>
            <person name="Overmann J."/>
            <person name="Amann R."/>
            <person name="Jetten M.S.M."/>
            <person name="Mascher T."/>
            <person name="Medema M.H."/>
            <person name="Devos D.P."/>
            <person name="Kaster A.-K."/>
            <person name="Ovreas L."/>
            <person name="Rohde M."/>
            <person name="Galperin M.Y."/>
            <person name="Jogler C."/>
        </authorList>
    </citation>
    <scope>NUCLEOTIDE SEQUENCE [LARGE SCALE GENOMIC DNA]</scope>
    <source>
        <strain evidence="14 15">Pan54</strain>
    </source>
</reference>
<dbReference type="GO" id="GO:0005524">
    <property type="term" value="F:ATP binding"/>
    <property type="evidence" value="ECO:0007669"/>
    <property type="project" value="UniProtKB-UniRule"/>
</dbReference>
<keyword evidence="8 13" id="KW-0547">Nucleotide-binding</keyword>
<gene>
    <name evidence="13 14" type="primary">lpxK</name>
    <name evidence="14" type="ORF">Pan54_01960</name>
</gene>
<keyword evidence="7 13" id="KW-0808">Transferase</keyword>
<evidence type="ECO:0000256" key="13">
    <source>
        <dbReference type="HAMAP-Rule" id="MF_00409"/>
    </source>
</evidence>
<keyword evidence="10 13" id="KW-0067">ATP-binding</keyword>
<organism evidence="14 15">
    <name type="scientific">Rubinisphaera italica</name>
    <dbReference type="NCBI Taxonomy" id="2527969"/>
    <lineage>
        <taxon>Bacteria</taxon>
        <taxon>Pseudomonadati</taxon>
        <taxon>Planctomycetota</taxon>
        <taxon>Planctomycetia</taxon>
        <taxon>Planctomycetales</taxon>
        <taxon>Planctomycetaceae</taxon>
        <taxon>Rubinisphaera</taxon>
    </lineage>
</organism>
<dbReference type="NCBIfam" id="TIGR00682">
    <property type="entry name" value="lpxK"/>
    <property type="match status" value="1"/>
</dbReference>
<sequence length="364" mass="40637">MNPKDIDDILSGRRGDLFAHSLRAGTTLAEPFYRLGLNLHQSLYRSGLKSSHAVDAPVVSIGNLTTGGTGKTPFTARLVKLLIEQSMIPGIASRGYRALKSEDSKNIPANDEKLVLDLMCPRTPHRQNRDRVAAAQALIDDQVDIILLDDGFQHLRLKRDVDLVLIDAVNPFGYNHLLPRGLLREPLNALKRAHLIVITRTDQITQEELAEIEKKIRRSTEVPIIHVHFAPTGWQDHRGNTVPISESHQTAVAFCGIGNPEGFRKGLMKLGLELNNQNWFVFPDHHHYTQDDLNQLAEVAREHANGRLVTTLKDLVKIRELIPQGITCQSLLIEAVIDLGEDVLIETILTKIKQEPGMDTDNHG</sequence>
<dbReference type="PANTHER" id="PTHR42724">
    <property type="entry name" value="TETRAACYLDISACCHARIDE 4'-KINASE"/>
    <property type="match status" value="1"/>
</dbReference>
<dbReference type="GO" id="GO:0009244">
    <property type="term" value="P:lipopolysaccharide core region biosynthetic process"/>
    <property type="evidence" value="ECO:0007669"/>
    <property type="project" value="TreeGrafter"/>
</dbReference>
<dbReference type="PANTHER" id="PTHR42724:SF1">
    <property type="entry name" value="TETRAACYLDISACCHARIDE 4'-KINASE, MITOCHONDRIAL-RELATED"/>
    <property type="match status" value="1"/>
</dbReference>
<comment type="similarity">
    <text evidence="13">Belongs to the LpxK family.</text>
</comment>
<evidence type="ECO:0000256" key="12">
    <source>
        <dbReference type="ARBA" id="ARBA00029757"/>
    </source>
</evidence>
<keyword evidence="11 13" id="KW-0443">Lipid metabolism</keyword>
<dbReference type="Proteomes" id="UP000316095">
    <property type="component" value="Unassembled WGS sequence"/>
</dbReference>
<dbReference type="HAMAP" id="MF_00409">
    <property type="entry name" value="LpxK"/>
    <property type="match status" value="1"/>
</dbReference>
<dbReference type="GO" id="GO:0005886">
    <property type="term" value="C:plasma membrane"/>
    <property type="evidence" value="ECO:0007669"/>
    <property type="project" value="TreeGrafter"/>
</dbReference>
<evidence type="ECO:0000256" key="4">
    <source>
        <dbReference type="ARBA" id="ARBA00016436"/>
    </source>
</evidence>
<evidence type="ECO:0000256" key="9">
    <source>
        <dbReference type="ARBA" id="ARBA00022777"/>
    </source>
</evidence>
<evidence type="ECO:0000256" key="5">
    <source>
        <dbReference type="ARBA" id="ARBA00022516"/>
    </source>
</evidence>
<dbReference type="SUPFAM" id="SSF52540">
    <property type="entry name" value="P-loop containing nucleoside triphosphate hydrolases"/>
    <property type="match status" value="1"/>
</dbReference>
<evidence type="ECO:0000256" key="7">
    <source>
        <dbReference type="ARBA" id="ARBA00022679"/>
    </source>
</evidence>
<dbReference type="RefSeq" id="WP_165441506.1">
    <property type="nucleotide sequence ID" value="NZ_SJPG01000001.1"/>
</dbReference>
<evidence type="ECO:0000256" key="3">
    <source>
        <dbReference type="ARBA" id="ARBA00012071"/>
    </source>
</evidence>
<dbReference type="InterPro" id="IPR027417">
    <property type="entry name" value="P-loop_NTPase"/>
</dbReference>
<keyword evidence="5 13" id="KW-0444">Lipid biosynthesis</keyword>
<evidence type="ECO:0000256" key="1">
    <source>
        <dbReference type="ARBA" id="ARBA00002274"/>
    </source>
</evidence>
<keyword evidence="15" id="KW-1185">Reference proteome</keyword>
<dbReference type="InterPro" id="IPR003758">
    <property type="entry name" value="LpxK"/>
</dbReference>
<keyword evidence="9 13" id="KW-0418">Kinase</keyword>
<comment type="function">
    <text evidence="1 13">Transfers the gamma-phosphate of ATP to the 4'-position of a tetraacyldisaccharide 1-phosphate intermediate (termed DS-1-P) to form tetraacyldisaccharide 1,4'-bis-phosphate (lipid IVA).</text>
</comment>
<dbReference type="EC" id="2.7.1.130" evidence="3 13"/>
<comment type="caution">
    <text evidence="14">The sequence shown here is derived from an EMBL/GenBank/DDBJ whole genome shotgun (WGS) entry which is preliminary data.</text>
</comment>
<accession>A0A5C5X971</accession>
<dbReference type="GO" id="GO:0009029">
    <property type="term" value="F:lipid-A 4'-kinase activity"/>
    <property type="evidence" value="ECO:0007669"/>
    <property type="project" value="UniProtKB-UniRule"/>
</dbReference>
<evidence type="ECO:0000313" key="14">
    <source>
        <dbReference type="EMBL" id="TWT59490.1"/>
    </source>
</evidence>
<evidence type="ECO:0000256" key="11">
    <source>
        <dbReference type="ARBA" id="ARBA00023098"/>
    </source>
</evidence>
<evidence type="ECO:0000256" key="10">
    <source>
        <dbReference type="ARBA" id="ARBA00022840"/>
    </source>
</evidence>
<evidence type="ECO:0000256" key="2">
    <source>
        <dbReference type="ARBA" id="ARBA00004870"/>
    </source>
</evidence>
<dbReference type="AlphaFoldDB" id="A0A5C5X971"/>
<evidence type="ECO:0000256" key="8">
    <source>
        <dbReference type="ARBA" id="ARBA00022741"/>
    </source>
</evidence>
<evidence type="ECO:0000313" key="15">
    <source>
        <dbReference type="Proteomes" id="UP000316095"/>
    </source>
</evidence>
<name>A0A5C5X971_9PLAN</name>
<dbReference type="UniPathway" id="UPA00359">
    <property type="reaction ID" value="UER00482"/>
</dbReference>
<evidence type="ECO:0000256" key="6">
    <source>
        <dbReference type="ARBA" id="ARBA00022556"/>
    </source>
</evidence>
<protein>
    <recommendedName>
        <fullName evidence="4 13">Tetraacyldisaccharide 4'-kinase</fullName>
        <ecNumber evidence="3 13">2.7.1.130</ecNumber>
    </recommendedName>
    <alternativeName>
        <fullName evidence="12 13">Lipid A 4'-kinase</fullName>
    </alternativeName>
</protein>
<dbReference type="EMBL" id="SJPG01000001">
    <property type="protein sequence ID" value="TWT59490.1"/>
    <property type="molecule type" value="Genomic_DNA"/>
</dbReference>
<comment type="pathway">
    <text evidence="2 13">Glycolipid biosynthesis; lipid IV(A) biosynthesis; lipid IV(A) from (3R)-3-hydroxytetradecanoyl-[acyl-carrier-protein] and UDP-N-acetyl-alpha-D-glucosamine: step 6/6.</text>
</comment>
<keyword evidence="6 13" id="KW-0441">Lipid A biosynthesis</keyword>
<comment type="catalytic activity">
    <reaction evidence="13">
        <text>a lipid A disaccharide + ATP = a lipid IVA + ADP + H(+)</text>
        <dbReference type="Rhea" id="RHEA:67840"/>
        <dbReference type="ChEBI" id="CHEBI:15378"/>
        <dbReference type="ChEBI" id="CHEBI:30616"/>
        <dbReference type="ChEBI" id="CHEBI:176343"/>
        <dbReference type="ChEBI" id="CHEBI:176425"/>
        <dbReference type="ChEBI" id="CHEBI:456216"/>
        <dbReference type="EC" id="2.7.1.130"/>
    </reaction>
</comment>
<feature type="binding site" evidence="13">
    <location>
        <begin position="65"/>
        <end position="72"/>
    </location>
    <ligand>
        <name>ATP</name>
        <dbReference type="ChEBI" id="CHEBI:30616"/>
    </ligand>
</feature>
<dbReference type="GO" id="GO:0009245">
    <property type="term" value="P:lipid A biosynthetic process"/>
    <property type="evidence" value="ECO:0007669"/>
    <property type="project" value="UniProtKB-UniRule"/>
</dbReference>